<accession>A0A918VVQ4</accession>
<feature type="chain" id="PRO_5037848412" description="Outer membrane protein beta-barrel domain-containing protein" evidence="1">
    <location>
        <begin position="22"/>
        <end position="342"/>
    </location>
</feature>
<keyword evidence="3" id="KW-1185">Reference proteome</keyword>
<evidence type="ECO:0000256" key="1">
    <source>
        <dbReference type="SAM" id="SignalP"/>
    </source>
</evidence>
<evidence type="ECO:0000313" key="3">
    <source>
        <dbReference type="Proteomes" id="UP000646579"/>
    </source>
</evidence>
<comment type="caution">
    <text evidence="2">The sequence shown here is derived from an EMBL/GenBank/DDBJ whole genome shotgun (WGS) entry which is preliminary data.</text>
</comment>
<dbReference type="RefSeq" id="WP_189426139.1">
    <property type="nucleotide sequence ID" value="NZ_BMZE01000003.1"/>
</dbReference>
<evidence type="ECO:0000313" key="2">
    <source>
        <dbReference type="EMBL" id="GHA28956.1"/>
    </source>
</evidence>
<reference evidence="2" key="2">
    <citation type="submission" date="2020-09" db="EMBL/GenBank/DDBJ databases">
        <authorList>
            <person name="Sun Q."/>
            <person name="Kim S."/>
        </authorList>
    </citation>
    <scope>NUCLEOTIDE SEQUENCE</scope>
    <source>
        <strain evidence="2">KCTC 32437</strain>
    </source>
</reference>
<feature type="signal peptide" evidence="1">
    <location>
        <begin position="1"/>
        <end position="21"/>
    </location>
</feature>
<gene>
    <name evidence="2" type="ORF">GCM10007989_25620</name>
</gene>
<protein>
    <recommendedName>
        <fullName evidence="4">Outer membrane protein beta-barrel domain-containing protein</fullName>
    </recommendedName>
</protein>
<name>A0A918VVQ4_9HYPH</name>
<dbReference type="AlphaFoldDB" id="A0A918VVQ4"/>
<organism evidence="2 3">
    <name type="scientific">Devosia pacifica</name>
    <dbReference type="NCBI Taxonomy" id="1335967"/>
    <lineage>
        <taxon>Bacteria</taxon>
        <taxon>Pseudomonadati</taxon>
        <taxon>Pseudomonadota</taxon>
        <taxon>Alphaproteobacteria</taxon>
        <taxon>Hyphomicrobiales</taxon>
        <taxon>Devosiaceae</taxon>
        <taxon>Devosia</taxon>
    </lineage>
</organism>
<dbReference type="EMBL" id="BMZE01000003">
    <property type="protein sequence ID" value="GHA28956.1"/>
    <property type="molecule type" value="Genomic_DNA"/>
</dbReference>
<proteinExistence type="predicted"/>
<reference evidence="2" key="1">
    <citation type="journal article" date="2014" name="Int. J. Syst. Evol. Microbiol.">
        <title>Complete genome sequence of Corynebacterium casei LMG S-19264T (=DSM 44701T), isolated from a smear-ripened cheese.</title>
        <authorList>
            <consortium name="US DOE Joint Genome Institute (JGI-PGF)"/>
            <person name="Walter F."/>
            <person name="Albersmeier A."/>
            <person name="Kalinowski J."/>
            <person name="Ruckert C."/>
        </authorList>
    </citation>
    <scope>NUCLEOTIDE SEQUENCE</scope>
    <source>
        <strain evidence="2">KCTC 32437</strain>
    </source>
</reference>
<dbReference type="Proteomes" id="UP000646579">
    <property type="component" value="Unassembled WGS sequence"/>
</dbReference>
<sequence length="342" mass="37206">MLRTLLTTTCVLAFAGPGAFAADNLFLPDLRPAYPDAWELEEENPLRFEFGARYWYTLGGFDTDLSGFDLKTEDTTHILELHGRIEDLGTDSYVKAIGGFGVVNTGSYNLDGEDGDMVGNTVAYAGGDFGWMPFGDMREGYSLGGLVGYQYWKEAPDTGRASFTVAETAADIDYSPETGAWSVGFDSEPNNFDIHAVRLGAAARFELAKSIDLTAEAVAIPYAYIDGTFGAHDLNPTSSGNLVRYQGSTTTIAGHAYGASGELLVGFHPTENLTVRFGGRAWYLNGQYDAETEVATIQPPQPNAEAPPNFTAPTLSRQRYIQTDNPFSLFRYGALFELTGRF</sequence>
<keyword evidence="1" id="KW-0732">Signal</keyword>
<evidence type="ECO:0008006" key="4">
    <source>
        <dbReference type="Google" id="ProtNLM"/>
    </source>
</evidence>